<accession>A0A4R9A8N4</accession>
<dbReference type="OrthoDB" id="3787729at2"/>
<dbReference type="InterPro" id="IPR040999">
    <property type="entry name" value="Mak_N_cap"/>
</dbReference>
<feature type="domain" description="Maltokinase N-terminal cap" evidence="15">
    <location>
        <begin position="18"/>
        <end position="125"/>
    </location>
</feature>
<dbReference type="Pfam" id="PF18085">
    <property type="entry name" value="Mak_N_cap"/>
    <property type="match status" value="1"/>
</dbReference>
<evidence type="ECO:0000256" key="11">
    <source>
        <dbReference type="ARBA" id="ARBA00023056"/>
    </source>
</evidence>
<evidence type="ECO:0000259" key="15">
    <source>
        <dbReference type="Pfam" id="PF18085"/>
    </source>
</evidence>
<evidence type="ECO:0000256" key="4">
    <source>
        <dbReference type="ARBA" id="ARBA00011962"/>
    </source>
</evidence>
<evidence type="ECO:0000256" key="7">
    <source>
        <dbReference type="ARBA" id="ARBA00022679"/>
    </source>
</evidence>
<dbReference type="Proteomes" id="UP000297447">
    <property type="component" value="Unassembled WGS sequence"/>
</dbReference>
<keyword evidence="7 16" id="KW-0808">Transferase</keyword>
<dbReference type="Gene3D" id="3.90.1200.10">
    <property type="match status" value="1"/>
</dbReference>
<dbReference type="InterPro" id="IPR011009">
    <property type="entry name" value="Kinase-like_dom_sf"/>
</dbReference>
<keyword evidence="9" id="KW-0418">Kinase</keyword>
<keyword evidence="12" id="KW-0119">Carbohydrate metabolism</keyword>
<keyword evidence="6" id="KW-0321">Glycogen metabolism</keyword>
<keyword evidence="17" id="KW-1185">Reference proteome</keyword>
<evidence type="ECO:0000256" key="6">
    <source>
        <dbReference type="ARBA" id="ARBA00022600"/>
    </source>
</evidence>
<dbReference type="GO" id="GO:0005524">
    <property type="term" value="F:ATP binding"/>
    <property type="evidence" value="ECO:0007669"/>
    <property type="project" value="UniProtKB-KW"/>
</dbReference>
<dbReference type="RefSeq" id="WP_134518378.1">
    <property type="nucleotide sequence ID" value="NZ_SOHE01000018.1"/>
</dbReference>
<evidence type="ECO:0000313" key="17">
    <source>
        <dbReference type="Proteomes" id="UP000297447"/>
    </source>
</evidence>
<protein>
    <recommendedName>
        <fullName evidence="5">Maltokinase</fullName>
        <ecNumber evidence="4">2.7.1.175</ecNumber>
    </recommendedName>
    <alternativeName>
        <fullName evidence="13">Maltose-1-phosphate synthase</fullName>
    </alternativeName>
</protein>
<evidence type="ECO:0000256" key="5">
    <source>
        <dbReference type="ARBA" id="ARBA00013882"/>
    </source>
</evidence>
<evidence type="ECO:0000256" key="9">
    <source>
        <dbReference type="ARBA" id="ARBA00022777"/>
    </source>
</evidence>
<comment type="similarity">
    <text evidence="2">Belongs to the aminoglycoside phosphotransferase family.</text>
</comment>
<dbReference type="GO" id="GO:0005978">
    <property type="term" value="P:glycogen biosynthetic process"/>
    <property type="evidence" value="ECO:0007669"/>
    <property type="project" value="UniProtKB-UniPathway"/>
</dbReference>
<dbReference type="GO" id="GO:0016301">
    <property type="term" value="F:kinase activity"/>
    <property type="evidence" value="ECO:0007669"/>
    <property type="project" value="UniProtKB-KW"/>
</dbReference>
<sequence>MTVNGTSAHALPPYLNEWVARQRWFASKGTVPVLQSIGEWSLPTSVPGVRIRTSLVYDSSAPSEGAGPERTLYQLPLTERTSPLPGAESALINSGTIGSGTIGSGTLDPGTPDAGTGYVYDAPHDPAYTEALLGLMLRGEVSPVADDRQADAAGQCEPGATAHSVTGSRVLRGEQSNTSIIYDLTDAAGLPAAPVICKVFRALHAGENPDVAVQTALARGGSDLVPQPIGNISGHWIDIDDERVSGHLAFAQEFLPGVEDAWRTALTAAEAGTDFSAQARSLGAATAKVHFDLARVMPSLAVTPEISAATITGMRQRYRAAVREVPQLAEHAASVDRIFDRAQTAEWPALQRIHGDYHLGQVLNVPGRGWALVDFEGEPLKPLSERVRPDVALRDVAGMLRSFAYAASTIAMDYADHDPAAIAHWASECRTAFLEGYAAASGQDLLARGALLDAFELDKAVYETVYETRNRPAWLPIPLAAVRALCAAAGPVS</sequence>
<keyword evidence="11" id="KW-0320">Glycogen biosynthesis</keyword>
<comment type="pathway">
    <text evidence="1">Glycan biosynthesis; glycogen biosynthesis.</text>
</comment>
<evidence type="ECO:0000256" key="2">
    <source>
        <dbReference type="ARBA" id="ARBA00006219"/>
    </source>
</evidence>
<keyword evidence="10" id="KW-0067">ATP-binding</keyword>
<gene>
    <name evidence="16" type="ORF">E3T55_04490</name>
</gene>
<organism evidence="16 17">
    <name type="scientific">Cryobacterium frigoriphilum</name>
    <dbReference type="NCBI Taxonomy" id="1259150"/>
    <lineage>
        <taxon>Bacteria</taxon>
        <taxon>Bacillati</taxon>
        <taxon>Actinomycetota</taxon>
        <taxon>Actinomycetes</taxon>
        <taxon>Micrococcales</taxon>
        <taxon>Microbacteriaceae</taxon>
        <taxon>Cryobacterium</taxon>
    </lineage>
</organism>
<comment type="subunit">
    <text evidence="3">Monomer.</text>
</comment>
<dbReference type="EMBL" id="SOHE01000018">
    <property type="protein sequence ID" value="TFD53954.1"/>
    <property type="molecule type" value="Genomic_DNA"/>
</dbReference>
<evidence type="ECO:0000256" key="8">
    <source>
        <dbReference type="ARBA" id="ARBA00022741"/>
    </source>
</evidence>
<evidence type="ECO:0000256" key="1">
    <source>
        <dbReference type="ARBA" id="ARBA00004964"/>
    </source>
</evidence>
<evidence type="ECO:0000256" key="10">
    <source>
        <dbReference type="ARBA" id="ARBA00022840"/>
    </source>
</evidence>
<evidence type="ECO:0000256" key="3">
    <source>
        <dbReference type="ARBA" id="ARBA00011245"/>
    </source>
</evidence>
<dbReference type="SUPFAM" id="SSF56112">
    <property type="entry name" value="Protein kinase-like (PK-like)"/>
    <property type="match status" value="1"/>
</dbReference>
<dbReference type="EC" id="2.7.1.175" evidence="4"/>
<reference evidence="16 17" key="1">
    <citation type="submission" date="2019-03" db="EMBL/GenBank/DDBJ databases">
        <title>Genomics of glacier-inhabiting Cryobacterium strains.</title>
        <authorList>
            <person name="Liu Q."/>
            <person name="Xin Y.-H."/>
        </authorList>
    </citation>
    <scope>NUCLEOTIDE SEQUENCE [LARGE SCALE GENOMIC DNA]</scope>
    <source>
        <strain evidence="16 17">Hh14</strain>
    </source>
</reference>
<proteinExistence type="inferred from homology"/>
<evidence type="ECO:0000256" key="13">
    <source>
        <dbReference type="ARBA" id="ARBA00031251"/>
    </source>
</evidence>
<keyword evidence="8" id="KW-0547">Nucleotide-binding</keyword>
<comment type="caution">
    <text evidence="16">The sequence shown here is derived from an EMBL/GenBank/DDBJ whole genome shotgun (WGS) entry which is preliminary data.</text>
</comment>
<dbReference type="UniPathway" id="UPA00164"/>
<dbReference type="AlphaFoldDB" id="A0A4R9A8N4"/>
<evidence type="ECO:0000256" key="14">
    <source>
        <dbReference type="ARBA" id="ARBA00049067"/>
    </source>
</evidence>
<name>A0A4R9A8N4_9MICO</name>
<evidence type="ECO:0000313" key="16">
    <source>
        <dbReference type="EMBL" id="TFD53954.1"/>
    </source>
</evidence>
<comment type="catalytic activity">
    <reaction evidence="14">
        <text>D-maltose + ATP = alpha-maltose 1-phosphate + ADP + H(+)</text>
        <dbReference type="Rhea" id="RHEA:31915"/>
        <dbReference type="ChEBI" id="CHEBI:15378"/>
        <dbReference type="ChEBI" id="CHEBI:17306"/>
        <dbReference type="ChEBI" id="CHEBI:30616"/>
        <dbReference type="ChEBI" id="CHEBI:63576"/>
        <dbReference type="ChEBI" id="CHEBI:456216"/>
        <dbReference type="EC" id="2.7.1.175"/>
    </reaction>
</comment>
<evidence type="ECO:0000256" key="12">
    <source>
        <dbReference type="ARBA" id="ARBA00023277"/>
    </source>
</evidence>